<accession>A0ABQ5DKX6</accession>
<gene>
    <name evidence="2" type="ORF">Tco_0937314</name>
</gene>
<name>A0ABQ5DKX6_9ASTR</name>
<protein>
    <recommendedName>
        <fullName evidence="4">Copia protein</fullName>
    </recommendedName>
</protein>
<evidence type="ECO:0008006" key="4">
    <source>
        <dbReference type="Google" id="ProtNLM"/>
    </source>
</evidence>
<evidence type="ECO:0000313" key="3">
    <source>
        <dbReference type="Proteomes" id="UP001151760"/>
    </source>
</evidence>
<reference evidence="2" key="1">
    <citation type="journal article" date="2022" name="Int. J. Mol. Sci.">
        <title>Draft Genome of Tanacetum Coccineum: Genomic Comparison of Closely Related Tanacetum-Family Plants.</title>
        <authorList>
            <person name="Yamashiro T."/>
            <person name="Shiraishi A."/>
            <person name="Nakayama K."/>
            <person name="Satake H."/>
        </authorList>
    </citation>
    <scope>NUCLEOTIDE SEQUENCE</scope>
</reference>
<comment type="caution">
    <text evidence="2">The sequence shown here is derived from an EMBL/GenBank/DDBJ whole genome shotgun (WGS) entry which is preliminary data.</text>
</comment>
<organism evidence="2 3">
    <name type="scientific">Tanacetum coccineum</name>
    <dbReference type="NCBI Taxonomy" id="301880"/>
    <lineage>
        <taxon>Eukaryota</taxon>
        <taxon>Viridiplantae</taxon>
        <taxon>Streptophyta</taxon>
        <taxon>Embryophyta</taxon>
        <taxon>Tracheophyta</taxon>
        <taxon>Spermatophyta</taxon>
        <taxon>Magnoliopsida</taxon>
        <taxon>eudicotyledons</taxon>
        <taxon>Gunneridae</taxon>
        <taxon>Pentapetalae</taxon>
        <taxon>asterids</taxon>
        <taxon>campanulids</taxon>
        <taxon>Asterales</taxon>
        <taxon>Asteraceae</taxon>
        <taxon>Asteroideae</taxon>
        <taxon>Anthemideae</taxon>
        <taxon>Anthemidinae</taxon>
        <taxon>Tanacetum</taxon>
    </lineage>
</organism>
<proteinExistence type="predicted"/>
<sequence length="148" mass="17334">MAKTTKTNKEKDLTILDLTSKSKGNDKGSRSKITKHERTCLQQDKDQDQDSRTQRQSDLHKSRNARFKDLASRDIYSRSKHIDVRYHFIKEQVENGVVELNFVKTEYQLANIFTKALAWERFEFLISQIGMKSMSQETLKSLTESEEE</sequence>
<feature type="compositionally biased region" description="Basic and acidic residues" evidence="1">
    <location>
        <begin position="23"/>
        <end position="64"/>
    </location>
</feature>
<keyword evidence="3" id="KW-1185">Reference proteome</keyword>
<evidence type="ECO:0000256" key="1">
    <source>
        <dbReference type="SAM" id="MobiDB-lite"/>
    </source>
</evidence>
<dbReference type="Proteomes" id="UP001151760">
    <property type="component" value="Unassembled WGS sequence"/>
</dbReference>
<feature type="region of interest" description="Disordered" evidence="1">
    <location>
        <begin position="1"/>
        <end position="64"/>
    </location>
</feature>
<evidence type="ECO:0000313" key="2">
    <source>
        <dbReference type="EMBL" id="GJT37449.1"/>
    </source>
</evidence>
<dbReference type="EMBL" id="BQNB010015224">
    <property type="protein sequence ID" value="GJT37449.1"/>
    <property type="molecule type" value="Genomic_DNA"/>
</dbReference>
<reference evidence="2" key="2">
    <citation type="submission" date="2022-01" db="EMBL/GenBank/DDBJ databases">
        <authorList>
            <person name="Yamashiro T."/>
            <person name="Shiraishi A."/>
            <person name="Satake H."/>
            <person name="Nakayama K."/>
        </authorList>
    </citation>
    <scope>NUCLEOTIDE SEQUENCE</scope>
</reference>
<dbReference type="CDD" id="cd09272">
    <property type="entry name" value="RNase_HI_RT_Ty1"/>
    <property type="match status" value="1"/>
</dbReference>